<feature type="compositionally biased region" description="Polar residues" evidence="1">
    <location>
        <begin position="353"/>
        <end position="372"/>
    </location>
</feature>
<name>A0AAD7MYA4_9AGAR</name>
<dbReference type="Proteomes" id="UP001215598">
    <property type="component" value="Unassembled WGS sequence"/>
</dbReference>
<feature type="region of interest" description="Disordered" evidence="1">
    <location>
        <begin position="350"/>
        <end position="376"/>
    </location>
</feature>
<reference evidence="2" key="1">
    <citation type="submission" date="2023-03" db="EMBL/GenBank/DDBJ databases">
        <title>Massive genome expansion in bonnet fungi (Mycena s.s.) driven by repeated elements and novel gene families across ecological guilds.</title>
        <authorList>
            <consortium name="Lawrence Berkeley National Laboratory"/>
            <person name="Harder C.B."/>
            <person name="Miyauchi S."/>
            <person name="Viragh M."/>
            <person name="Kuo A."/>
            <person name="Thoen E."/>
            <person name="Andreopoulos B."/>
            <person name="Lu D."/>
            <person name="Skrede I."/>
            <person name="Drula E."/>
            <person name="Henrissat B."/>
            <person name="Morin E."/>
            <person name="Kohler A."/>
            <person name="Barry K."/>
            <person name="LaButti K."/>
            <person name="Morin E."/>
            <person name="Salamov A."/>
            <person name="Lipzen A."/>
            <person name="Mereny Z."/>
            <person name="Hegedus B."/>
            <person name="Baldrian P."/>
            <person name="Stursova M."/>
            <person name="Weitz H."/>
            <person name="Taylor A."/>
            <person name="Grigoriev I.V."/>
            <person name="Nagy L.G."/>
            <person name="Martin F."/>
            <person name="Kauserud H."/>
        </authorList>
    </citation>
    <scope>NUCLEOTIDE SEQUENCE</scope>
    <source>
        <strain evidence="2">CBHHK182m</strain>
    </source>
</reference>
<evidence type="ECO:0000313" key="3">
    <source>
        <dbReference type="Proteomes" id="UP001215598"/>
    </source>
</evidence>
<gene>
    <name evidence="2" type="ORF">B0H16DRAFT_1466830</name>
</gene>
<protein>
    <submittedName>
        <fullName evidence="2">Uncharacterized protein</fullName>
    </submittedName>
</protein>
<accession>A0AAD7MYA4</accession>
<keyword evidence="3" id="KW-1185">Reference proteome</keyword>
<organism evidence="2 3">
    <name type="scientific">Mycena metata</name>
    <dbReference type="NCBI Taxonomy" id="1033252"/>
    <lineage>
        <taxon>Eukaryota</taxon>
        <taxon>Fungi</taxon>
        <taxon>Dikarya</taxon>
        <taxon>Basidiomycota</taxon>
        <taxon>Agaricomycotina</taxon>
        <taxon>Agaricomycetes</taxon>
        <taxon>Agaricomycetidae</taxon>
        <taxon>Agaricales</taxon>
        <taxon>Marasmiineae</taxon>
        <taxon>Mycenaceae</taxon>
        <taxon>Mycena</taxon>
    </lineage>
</organism>
<feature type="region of interest" description="Disordered" evidence="1">
    <location>
        <begin position="274"/>
        <end position="296"/>
    </location>
</feature>
<sequence>MAASGMSYRASTENRSPVRLRYAEGKVAEAAARRSKKRGFQDLPKDCEILKKHREATAKIQETRFKLWVPGLKLARSVSTLKFRAPVQDFPENWKRFVEGGVRWQEASGGSGPVPASLSQAIPAINGGAHDICFAAGHLQAYRRRNSLTRRAPAGFKWKFLTVTIFLARVQSIVPQNSPHPRGLRVAWVPKSPSRKGFVQIRRSRLTHLPRHNAKPNINANPGALGRCVNLLSAPSTGTRREEGVILLYRGTAASPCLRRKPVGVHSNLSLASLLAPGSSPRTDSPRAYASIDSGPDNPRDYNKMITGGLAQGVRGLAQGSLGLTQLNVSSVAVDLAGERKLVRRVKAKAQGSRLSAQPPSRAAQQPISPNTGHWHGSVDVINPPTTCLAFNTSSLGLGKVQVQTPGVRTPMRQGQVGALPILGSKEGKKEGGGRLILGFGFFLIIHRELHQEARIRFFARSTANPVQFFANLNLPT</sequence>
<evidence type="ECO:0000256" key="1">
    <source>
        <dbReference type="SAM" id="MobiDB-lite"/>
    </source>
</evidence>
<dbReference type="AlphaFoldDB" id="A0AAD7MYA4"/>
<dbReference type="EMBL" id="JARKIB010000123">
    <property type="protein sequence ID" value="KAJ7736122.1"/>
    <property type="molecule type" value="Genomic_DNA"/>
</dbReference>
<comment type="caution">
    <text evidence="2">The sequence shown here is derived from an EMBL/GenBank/DDBJ whole genome shotgun (WGS) entry which is preliminary data.</text>
</comment>
<proteinExistence type="predicted"/>
<evidence type="ECO:0000313" key="2">
    <source>
        <dbReference type="EMBL" id="KAJ7736122.1"/>
    </source>
</evidence>